<evidence type="ECO:0000256" key="1">
    <source>
        <dbReference type="PROSITE-ProRule" id="PRU00259"/>
    </source>
</evidence>
<dbReference type="OrthoDB" id="1683831at2759"/>
<dbReference type="AlphaFoldDB" id="A0A8T0T230"/>
<dbReference type="Gene3D" id="1.25.10.10">
    <property type="entry name" value="Leucine-rich Repeat Variant"/>
    <property type="match status" value="2"/>
</dbReference>
<evidence type="ECO:0008006" key="4">
    <source>
        <dbReference type="Google" id="ProtNLM"/>
    </source>
</evidence>
<keyword evidence="3" id="KW-1185">Reference proteome</keyword>
<gene>
    <name evidence="2" type="ORF">PVAP13_5KG761000</name>
</gene>
<dbReference type="InterPro" id="IPR016024">
    <property type="entry name" value="ARM-type_fold"/>
</dbReference>
<dbReference type="InterPro" id="IPR011989">
    <property type="entry name" value="ARM-like"/>
</dbReference>
<evidence type="ECO:0000313" key="2">
    <source>
        <dbReference type="EMBL" id="KAG2603293.1"/>
    </source>
</evidence>
<dbReference type="SUPFAM" id="SSF48371">
    <property type="entry name" value="ARM repeat"/>
    <property type="match status" value="2"/>
</dbReference>
<reference evidence="2" key="1">
    <citation type="submission" date="2020-05" db="EMBL/GenBank/DDBJ databases">
        <title>WGS assembly of Panicum virgatum.</title>
        <authorList>
            <person name="Lovell J.T."/>
            <person name="Jenkins J."/>
            <person name="Shu S."/>
            <person name="Juenger T.E."/>
            <person name="Schmutz J."/>
        </authorList>
    </citation>
    <scope>NUCLEOTIDE SEQUENCE</scope>
    <source>
        <strain evidence="2">AP13</strain>
    </source>
</reference>
<accession>A0A8T0T230</accession>
<sequence length="740" mass="80596">MDEFELTSSPAPPLPPALFPHARRAPTKLPPVHHLVATCVQCSGRWHCRPLLFCFFLFFSARCRRTGGCAMASTAVDVEDLLVRVKNGDDAELAAVAREVAALAEEGRLGDDDDDDGLLVPALLVRLAAAGTAEARVSVMAALRRLAGCVGSETKERLASIEALSSIVRSLSRDVDERTEAIAVLLDLSDIPQVRQRIGRIKGCIVMLVTLRNAHESGTNDDAEKLLHILSSNPQNVLLMAEAGYFRPLIHYLKQGSDMNKVLMATAISKMFLSEHMKSSLGEDGVIEPLVQMFKYGNLEAKHSALGAILNLSSSLQNAELLINSGITGPLLQLLFSVTSALMTLREPASAILAAIAQSERILLYKDVAPQMLSLLNLSSPVIQLHLLRALISISGHKNAKRARSKIRQNGGLQLLLPFLTEKNVEIKIAALNLTFHLSKDSSQELAEQFRETHLDILVKIISSPTSRDEKAAAVGILSNLPVTDKKMTEILTRANLLPILISLFEANVTASVTPQRMQLLEGIAGVFIRFTVTWDKKLQSLAVGCGVVPCLIKLLTEGSVDAKSKAATSLAQLSQSTMALRKSKSPRWLCVPPSAESYCIVHSCQCTVKGTFCLVKAGAVNPLLRILEGEEREADVAVLEALATLMQDEIWENGSRVIEKASGIHALLRVAEAGDLSSQDKAIWMLERIFRLESHRERYGEIAQALLIDLAQKGDPSLKPMIGKILAHLELLQTQSSYF</sequence>
<dbReference type="EMBL" id="CM029045">
    <property type="protein sequence ID" value="KAG2603293.1"/>
    <property type="molecule type" value="Genomic_DNA"/>
</dbReference>
<comment type="caution">
    <text evidence="2">The sequence shown here is derived from an EMBL/GenBank/DDBJ whole genome shotgun (WGS) entry which is preliminary data.</text>
</comment>
<proteinExistence type="predicted"/>
<name>A0A8T0T230_PANVG</name>
<feature type="repeat" description="ARM" evidence="1">
    <location>
        <begin position="285"/>
        <end position="327"/>
    </location>
</feature>
<dbReference type="PROSITE" id="PS50176">
    <property type="entry name" value="ARM_REPEAT"/>
    <property type="match status" value="1"/>
</dbReference>
<organism evidence="2 3">
    <name type="scientific">Panicum virgatum</name>
    <name type="common">Blackwell switchgrass</name>
    <dbReference type="NCBI Taxonomy" id="38727"/>
    <lineage>
        <taxon>Eukaryota</taxon>
        <taxon>Viridiplantae</taxon>
        <taxon>Streptophyta</taxon>
        <taxon>Embryophyta</taxon>
        <taxon>Tracheophyta</taxon>
        <taxon>Spermatophyta</taxon>
        <taxon>Magnoliopsida</taxon>
        <taxon>Liliopsida</taxon>
        <taxon>Poales</taxon>
        <taxon>Poaceae</taxon>
        <taxon>PACMAD clade</taxon>
        <taxon>Panicoideae</taxon>
        <taxon>Panicodae</taxon>
        <taxon>Paniceae</taxon>
        <taxon>Panicinae</taxon>
        <taxon>Panicum</taxon>
        <taxon>Panicum sect. Hiantes</taxon>
    </lineage>
</organism>
<dbReference type="Proteomes" id="UP000823388">
    <property type="component" value="Chromosome 5K"/>
</dbReference>
<dbReference type="PANTHER" id="PTHR45958">
    <property type="entry name" value="RING-TYPE E3 UBIQUITIN TRANSFERASE"/>
    <property type="match status" value="1"/>
</dbReference>
<dbReference type="SMART" id="SM00185">
    <property type="entry name" value="ARM"/>
    <property type="match status" value="5"/>
</dbReference>
<protein>
    <recommendedName>
        <fullName evidence="4">U-box domain-containing protein 43</fullName>
    </recommendedName>
</protein>
<dbReference type="InterPro" id="IPR052608">
    <property type="entry name" value="U-box_domain_protein"/>
</dbReference>
<dbReference type="InterPro" id="IPR000225">
    <property type="entry name" value="Armadillo"/>
</dbReference>
<dbReference type="PANTHER" id="PTHR45958:SF12">
    <property type="entry name" value="OS01G0948500 PROTEIN"/>
    <property type="match status" value="1"/>
</dbReference>
<evidence type="ECO:0000313" key="3">
    <source>
        <dbReference type="Proteomes" id="UP000823388"/>
    </source>
</evidence>